<proteinExistence type="predicted"/>
<dbReference type="AlphaFoldDB" id="A0A975T484"/>
<dbReference type="Proteomes" id="UP000683511">
    <property type="component" value="Chromosome"/>
</dbReference>
<evidence type="ECO:0000313" key="2">
    <source>
        <dbReference type="Proteomes" id="UP000683511"/>
    </source>
</evidence>
<dbReference type="KEGG" id="rsin:B6N60_00551"/>
<protein>
    <submittedName>
        <fullName evidence="1">Uncharacterized protein</fullName>
    </submittedName>
</protein>
<sequence>MINMGNSQWVKGKKILNYPLPFTNHKFKNINFTDLG</sequence>
<gene>
    <name evidence="1" type="ORF">B6N60_00551</name>
</gene>
<reference evidence="1" key="1">
    <citation type="submission" date="2017-04" db="EMBL/GenBank/DDBJ databases">
        <title>Genome deletions in a multicellular cyanobacterial endosymbiont for morphological adaptation in marine diatoms.</title>
        <authorList>
            <person name="Wang Y."/>
            <person name="Gao H."/>
            <person name="Li R."/>
            <person name="Xu X."/>
        </authorList>
    </citation>
    <scope>NUCLEOTIDE SEQUENCE</scope>
    <source>
        <strain evidence="1">FACHB 800</strain>
    </source>
</reference>
<dbReference type="EMBL" id="CP021056">
    <property type="protein sequence ID" value="QXE21873.1"/>
    <property type="molecule type" value="Genomic_DNA"/>
</dbReference>
<keyword evidence="2" id="KW-1185">Reference proteome</keyword>
<evidence type="ECO:0000313" key="1">
    <source>
        <dbReference type="EMBL" id="QXE21873.1"/>
    </source>
</evidence>
<organism evidence="1 2">
    <name type="scientific">Richelia sinica FACHB-800</name>
    <dbReference type="NCBI Taxonomy" id="1357546"/>
    <lineage>
        <taxon>Bacteria</taxon>
        <taxon>Bacillati</taxon>
        <taxon>Cyanobacteriota</taxon>
        <taxon>Cyanophyceae</taxon>
        <taxon>Nostocales</taxon>
        <taxon>Nostocaceae</taxon>
        <taxon>Richelia</taxon>
    </lineage>
</organism>
<name>A0A975T484_9NOST</name>
<accession>A0A975T484</accession>